<organism evidence="1">
    <name type="scientific">bioreactor metagenome</name>
    <dbReference type="NCBI Taxonomy" id="1076179"/>
    <lineage>
        <taxon>unclassified sequences</taxon>
        <taxon>metagenomes</taxon>
        <taxon>ecological metagenomes</taxon>
    </lineage>
</organism>
<name>A0A645D7G3_9ZZZZ</name>
<dbReference type="AntiFam" id="ANF00187">
    <property type="entry name" value="Shadow ORF (opposite parA)"/>
</dbReference>
<reference evidence="1" key="1">
    <citation type="submission" date="2019-08" db="EMBL/GenBank/DDBJ databases">
        <authorList>
            <person name="Kucharzyk K."/>
            <person name="Murdoch R.W."/>
            <person name="Higgins S."/>
            <person name="Loffler F."/>
        </authorList>
    </citation>
    <scope>NUCLEOTIDE SEQUENCE</scope>
</reference>
<proteinExistence type="predicted"/>
<gene>
    <name evidence="1" type="ORF">SDC9_132222</name>
</gene>
<evidence type="ECO:0000313" key="1">
    <source>
        <dbReference type="EMBL" id="MPM85145.1"/>
    </source>
</evidence>
<protein>
    <submittedName>
        <fullName evidence="1">Uncharacterized protein</fullName>
    </submittedName>
</protein>
<accession>A0A645D7G3</accession>
<sequence length="127" mass="14026">MAGRLAQTDIAGHDGSEHPVAEVLFDLVHHLNAQVGPAVQHGQHHAQHLKVRVQTLSDQVQRVHQLPHALQRVVFALNGHQHASGRGQRVQRDQPKRRRAVDQDVIILAAHLVYGAAQNRFPDGTAN</sequence>
<comment type="caution">
    <text evidence="1">The sequence shown here is derived from an EMBL/GenBank/DDBJ whole genome shotgun (WGS) entry which is preliminary data.</text>
</comment>
<dbReference type="AlphaFoldDB" id="A0A645D7G3"/>
<dbReference type="EMBL" id="VSSQ01033517">
    <property type="protein sequence ID" value="MPM85145.1"/>
    <property type="molecule type" value="Genomic_DNA"/>
</dbReference>